<dbReference type="SMART" id="SM00388">
    <property type="entry name" value="HisKA"/>
    <property type="match status" value="1"/>
</dbReference>
<dbReference type="Pfam" id="PF00072">
    <property type="entry name" value="Response_reg"/>
    <property type="match status" value="1"/>
</dbReference>
<feature type="transmembrane region" description="Helical" evidence="15">
    <location>
        <begin position="405"/>
        <end position="427"/>
    </location>
</feature>
<evidence type="ECO:0000313" key="19">
    <source>
        <dbReference type="Proteomes" id="UP000435357"/>
    </source>
</evidence>
<dbReference type="SUPFAM" id="SSF55874">
    <property type="entry name" value="ATPase domain of HSP90 chaperone/DNA topoisomerase II/histidine kinase"/>
    <property type="match status" value="1"/>
</dbReference>
<dbReference type="Pfam" id="PF02518">
    <property type="entry name" value="HATPase_c"/>
    <property type="match status" value="1"/>
</dbReference>
<evidence type="ECO:0000256" key="4">
    <source>
        <dbReference type="ARBA" id="ARBA00022553"/>
    </source>
</evidence>
<dbReference type="GO" id="GO:0016020">
    <property type="term" value="C:membrane"/>
    <property type="evidence" value="ECO:0007669"/>
    <property type="project" value="UniProtKB-SubCell"/>
</dbReference>
<accession>A0A6N6MA78</accession>
<keyword evidence="8" id="KW-0418">Kinase</keyword>
<evidence type="ECO:0000256" key="3">
    <source>
        <dbReference type="ARBA" id="ARBA00012438"/>
    </source>
</evidence>
<dbReference type="InterPro" id="IPR004358">
    <property type="entry name" value="Sig_transdc_His_kin-like_C"/>
</dbReference>
<dbReference type="OrthoDB" id="4457677at2"/>
<dbReference type="GO" id="GO:0005524">
    <property type="term" value="F:ATP binding"/>
    <property type="evidence" value="ECO:0007669"/>
    <property type="project" value="UniProtKB-KW"/>
</dbReference>
<evidence type="ECO:0000256" key="7">
    <source>
        <dbReference type="ARBA" id="ARBA00022741"/>
    </source>
</evidence>
<dbReference type="InterPro" id="IPR003594">
    <property type="entry name" value="HATPase_dom"/>
</dbReference>
<comment type="catalytic activity">
    <reaction evidence="1">
        <text>ATP + protein L-histidine = ADP + protein N-phospho-L-histidine.</text>
        <dbReference type="EC" id="2.7.13.3"/>
    </reaction>
</comment>
<dbReference type="FunFam" id="1.10.287.130:FF:000004">
    <property type="entry name" value="Ethylene receptor 1"/>
    <property type="match status" value="1"/>
</dbReference>
<dbReference type="CDD" id="cd16922">
    <property type="entry name" value="HATPase_EvgS-ArcB-TorS-like"/>
    <property type="match status" value="1"/>
</dbReference>
<feature type="domain" description="Response regulatory" evidence="17">
    <location>
        <begin position="723"/>
        <end position="839"/>
    </location>
</feature>
<feature type="modified residue" description="4-aspartylphosphate" evidence="13">
    <location>
        <position position="772"/>
    </location>
</feature>
<gene>
    <name evidence="18" type="ORF">F3059_04145</name>
</gene>
<keyword evidence="14" id="KW-0175">Coiled coil</keyword>
<sequence>MKMLRIALITIIGLFQFLNGLSQVTSNELNDKLENYRLSKLEGDTANQIEALHEIAVHLKRVGELDSSIIYLKKELELSKLKGDTYNYIRSLNALGIVEKQHGNFSNSEEYYNRALLSLGNDGDSLLLAKIHNNLGLVQKLEGKVDDALSNFIHSIRIRTELKDSASLVVAHNNLALLYMEIEDFNDAIDQLQLAKRACRNYGSDYKMSIIDHNLGLSYLGLNSIDDAISYLTKAKKARSTFDDPVGKASIDMSFGKLWLQEKEYSKALDVLTKAQHVFISKNSEKLLDELYYLKAMTLKKVGQSDSASHYFEMSIEQAEKHLGSRFLVKSYREMALLKKKQGDLQSSNYYLSKLIQVQDSLNELEIRKKASELEHQYNSQIKEKEIQSLEKVNRLNERLKKRNFWFFLITAILLIVAVVFAVSLYYEMRSKKRVADELTKTNRSLARSNSALKRANAKAEEALQIKRDFVAAVSHEIRTPMTSVIGMTELLADTPLSNDQKKYLKVVKNSSSSLLVLLNDILDFSKIEAKQIKLHYEEVQLKPLLSEIELLLKKEKKENVEFELIVDNDVPQFIYIDQNRMRQVLVNLLHNAFKFTHEGKVQLTVKPGKKEKTLNGYLYDIVFQVKDTGIGISKHKLKWIFESFHQADSSISKNYGGVGLGLSITKGLVKLMGSDLKVESREGEGTTFSFKITSKGKNKHLESENFTSIEDDSNPGISYPLNILIVDDNKINREMLDIQLRKMGYKPLIAKDGEEAINIAVNRQPDLIFMDIMMPGIDGIEATRKIREKLKDESPIIIALSADTFSAQSQSSMIHTFDDYMSKPFFAQGLLEAIKKWYGKTKT</sequence>
<evidence type="ECO:0000256" key="14">
    <source>
        <dbReference type="SAM" id="Coils"/>
    </source>
</evidence>
<dbReference type="SUPFAM" id="SSF47384">
    <property type="entry name" value="Homodimeric domain of signal transducing histidine kinase"/>
    <property type="match status" value="1"/>
</dbReference>
<dbReference type="EMBL" id="WACR01000003">
    <property type="protein sequence ID" value="KAB1065150.1"/>
    <property type="molecule type" value="Genomic_DNA"/>
</dbReference>
<dbReference type="InterPro" id="IPR001789">
    <property type="entry name" value="Sig_transdc_resp-reg_receiver"/>
</dbReference>
<evidence type="ECO:0000256" key="15">
    <source>
        <dbReference type="SAM" id="Phobius"/>
    </source>
</evidence>
<dbReference type="InterPro" id="IPR036097">
    <property type="entry name" value="HisK_dim/P_sf"/>
</dbReference>
<evidence type="ECO:0000313" key="18">
    <source>
        <dbReference type="EMBL" id="KAB1065150.1"/>
    </source>
</evidence>
<keyword evidence="6 15" id="KW-0812">Transmembrane</keyword>
<keyword evidence="4 13" id="KW-0597">Phosphoprotein</keyword>
<keyword evidence="12 15" id="KW-0472">Membrane</keyword>
<evidence type="ECO:0000256" key="9">
    <source>
        <dbReference type="ARBA" id="ARBA00022840"/>
    </source>
</evidence>
<dbReference type="CDD" id="cd17546">
    <property type="entry name" value="REC_hyHK_CKI1_RcsC-like"/>
    <property type="match status" value="1"/>
</dbReference>
<dbReference type="SUPFAM" id="SSF52172">
    <property type="entry name" value="CheY-like"/>
    <property type="match status" value="1"/>
</dbReference>
<dbReference type="PROSITE" id="PS50109">
    <property type="entry name" value="HIS_KIN"/>
    <property type="match status" value="1"/>
</dbReference>
<evidence type="ECO:0000259" key="16">
    <source>
        <dbReference type="PROSITE" id="PS50109"/>
    </source>
</evidence>
<keyword evidence="9" id="KW-0067">ATP-binding</keyword>
<protein>
    <recommendedName>
        <fullName evidence="3">histidine kinase</fullName>
        <ecNumber evidence="3">2.7.13.3</ecNumber>
    </recommendedName>
</protein>
<evidence type="ECO:0000256" key="1">
    <source>
        <dbReference type="ARBA" id="ARBA00000085"/>
    </source>
</evidence>
<dbReference type="Gene3D" id="3.30.565.10">
    <property type="entry name" value="Histidine kinase-like ATPase, C-terminal domain"/>
    <property type="match status" value="1"/>
</dbReference>
<organism evidence="18 19">
    <name type="scientific">Salibacter halophilus</name>
    <dbReference type="NCBI Taxonomy" id="1803916"/>
    <lineage>
        <taxon>Bacteria</taxon>
        <taxon>Pseudomonadati</taxon>
        <taxon>Bacteroidota</taxon>
        <taxon>Flavobacteriia</taxon>
        <taxon>Flavobacteriales</taxon>
        <taxon>Salibacteraceae</taxon>
        <taxon>Salibacter</taxon>
    </lineage>
</organism>
<dbReference type="InterPro" id="IPR011006">
    <property type="entry name" value="CheY-like_superfamily"/>
</dbReference>
<comment type="caution">
    <text evidence="18">The sequence shown here is derived from an EMBL/GenBank/DDBJ whole genome shotgun (WGS) entry which is preliminary data.</text>
</comment>
<dbReference type="CDD" id="cd00082">
    <property type="entry name" value="HisKA"/>
    <property type="match status" value="1"/>
</dbReference>
<dbReference type="Proteomes" id="UP000435357">
    <property type="component" value="Unassembled WGS sequence"/>
</dbReference>
<name>A0A6N6MA78_9FLAO</name>
<proteinExistence type="predicted"/>
<reference evidence="18 19" key="1">
    <citation type="submission" date="2019-09" db="EMBL/GenBank/DDBJ databases">
        <title>Genomes of Cryomorphaceae.</title>
        <authorList>
            <person name="Bowman J.P."/>
        </authorList>
    </citation>
    <scope>NUCLEOTIDE SEQUENCE [LARGE SCALE GENOMIC DNA]</scope>
    <source>
        <strain evidence="18 19">KCTC 52047</strain>
    </source>
</reference>
<dbReference type="Pfam" id="PF00512">
    <property type="entry name" value="HisKA"/>
    <property type="match status" value="1"/>
</dbReference>
<feature type="domain" description="Histidine kinase" evidence="16">
    <location>
        <begin position="473"/>
        <end position="697"/>
    </location>
</feature>
<dbReference type="FunFam" id="3.30.565.10:FF:000010">
    <property type="entry name" value="Sensor histidine kinase RcsC"/>
    <property type="match status" value="1"/>
</dbReference>
<comment type="subcellular location">
    <subcellularLocation>
        <location evidence="2">Membrane</location>
    </subcellularLocation>
</comment>
<dbReference type="SMART" id="SM00448">
    <property type="entry name" value="REC"/>
    <property type="match status" value="1"/>
</dbReference>
<evidence type="ECO:0000256" key="13">
    <source>
        <dbReference type="PROSITE-ProRule" id="PRU00169"/>
    </source>
</evidence>
<keyword evidence="7" id="KW-0547">Nucleotide-binding</keyword>
<dbReference type="SMART" id="SM00387">
    <property type="entry name" value="HATPase_c"/>
    <property type="match status" value="1"/>
</dbReference>
<evidence type="ECO:0000256" key="2">
    <source>
        <dbReference type="ARBA" id="ARBA00004370"/>
    </source>
</evidence>
<dbReference type="PRINTS" id="PR00344">
    <property type="entry name" value="BCTRLSENSOR"/>
</dbReference>
<dbReference type="GO" id="GO:0000155">
    <property type="term" value="F:phosphorelay sensor kinase activity"/>
    <property type="evidence" value="ECO:0007669"/>
    <property type="project" value="InterPro"/>
</dbReference>
<dbReference type="SMART" id="SM00028">
    <property type="entry name" value="TPR"/>
    <property type="match status" value="7"/>
</dbReference>
<dbReference type="InterPro" id="IPR019734">
    <property type="entry name" value="TPR_rpt"/>
</dbReference>
<dbReference type="Gene3D" id="3.40.50.2300">
    <property type="match status" value="1"/>
</dbReference>
<keyword evidence="11" id="KW-0902">Two-component regulatory system</keyword>
<keyword evidence="5" id="KW-0808">Transferase</keyword>
<dbReference type="InterPro" id="IPR011990">
    <property type="entry name" value="TPR-like_helical_dom_sf"/>
</dbReference>
<dbReference type="Pfam" id="PF13424">
    <property type="entry name" value="TPR_12"/>
    <property type="match status" value="2"/>
</dbReference>
<dbReference type="InterPro" id="IPR005467">
    <property type="entry name" value="His_kinase_dom"/>
</dbReference>
<evidence type="ECO:0000256" key="10">
    <source>
        <dbReference type="ARBA" id="ARBA00022989"/>
    </source>
</evidence>
<keyword evidence="19" id="KW-1185">Reference proteome</keyword>
<feature type="coiled-coil region" evidence="14">
    <location>
        <begin position="355"/>
        <end position="403"/>
    </location>
</feature>
<dbReference type="PROSITE" id="PS50110">
    <property type="entry name" value="RESPONSE_REGULATORY"/>
    <property type="match status" value="1"/>
</dbReference>
<dbReference type="InterPro" id="IPR003661">
    <property type="entry name" value="HisK_dim/P_dom"/>
</dbReference>
<evidence type="ECO:0000259" key="17">
    <source>
        <dbReference type="PROSITE" id="PS50110"/>
    </source>
</evidence>
<evidence type="ECO:0000256" key="6">
    <source>
        <dbReference type="ARBA" id="ARBA00022692"/>
    </source>
</evidence>
<dbReference type="InterPro" id="IPR036890">
    <property type="entry name" value="HATPase_C_sf"/>
</dbReference>
<dbReference type="SUPFAM" id="SSF48452">
    <property type="entry name" value="TPR-like"/>
    <property type="match status" value="2"/>
</dbReference>
<evidence type="ECO:0000256" key="11">
    <source>
        <dbReference type="ARBA" id="ARBA00023012"/>
    </source>
</evidence>
<dbReference type="EC" id="2.7.13.3" evidence="3"/>
<evidence type="ECO:0000256" key="5">
    <source>
        <dbReference type="ARBA" id="ARBA00022679"/>
    </source>
</evidence>
<evidence type="ECO:0000256" key="12">
    <source>
        <dbReference type="ARBA" id="ARBA00023136"/>
    </source>
</evidence>
<dbReference type="PANTHER" id="PTHR45339">
    <property type="entry name" value="HYBRID SIGNAL TRANSDUCTION HISTIDINE KINASE J"/>
    <property type="match status" value="1"/>
</dbReference>
<evidence type="ECO:0000256" key="8">
    <source>
        <dbReference type="ARBA" id="ARBA00022777"/>
    </source>
</evidence>
<dbReference type="AlphaFoldDB" id="A0A6N6MA78"/>
<keyword evidence="10 15" id="KW-1133">Transmembrane helix</keyword>
<dbReference type="PANTHER" id="PTHR45339:SF1">
    <property type="entry name" value="HYBRID SIGNAL TRANSDUCTION HISTIDINE KINASE J"/>
    <property type="match status" value="1"/>
</dbReference>
<dbReference type="Gene3D" id="1.10.287.130">
    <property type="match status" value="1"/>
</dbReference>
<dbReference type="Pfam" id="PF13181">
    <property type="entry name" value="TPR_8"/>
    <property type="match status" value="1"/>
</dbReference>
<dbReference type="Gene3D" id="1.25.40.10">
    <property type="entry name" value="Tetratricopeptide repeat domain"/>
    <property type="match status" value="2"/>
</dbReference>